<dbReference type="Gene3D" id="2.60.40.1480">
    <property type="entry name" value="Coatomer, gamma subunit, appendage domain"/>
    <property type="match status" value="1"/>
</dbReference>
<keyword evidence="1" id="KW-0800">Toxin</keyword>
<dbReference type="InterPro" id="IPR013040">
    <property type="entry name" value="Coatomer_gsu_app_Ig-like_dom"/>
</dbReference>
<reference evidence="3" key="2">
    <citation type="submission" date="2023-05" db="EMBL/GenBank/DDBJ databases">
        <authorList>
            <person name="Schelkunov M.I."/>
        </authorList>
    </citation>
    <scope>NUCLEOTIDE SEQUENCE</scope>
    <source>
        <strain evidence="3">Hsosn_3</strain>
        <tissue evidence="3">Leaf</tissue>
    </source>
</reference>
<dbReference type="Pfam" id="PF00161">
    <property type="entry name" value="RIP"/>
    <property type="match status" value="1"/>
</dbReference>
<comment type="similarity">
    <text evidence="1">Belongs to the ribosome-inactivating protein family.</text>
</comment>
<dbReference type="Gene3D" id="3.30.310.10">
    <property type="entry name" value="TATA-Binding Protein"/>
    <property type="match status" value="1"/>
</dbReference>
<dbReference type="Gene3D" id="3.40.420.10">
    <property type="entry name" value="Ricin (A subunit), domain 1"/>
    <property type="match status" value="1"/>
</dbReference>
<dbReference type="InterPro" id="IPR013041">
    <property type="entry name" value="Clathrin_app_Ig-like_sf"/>
</dbReference>
<organism evidence="3 4">
    <name type="scientific">Heracleum sosnowskyi</name>
    <dbReference type="NCBI Taxonomy" id="360622"/>
    <lineage>
        <taxon>Eukaryota</taxon>
        <taxon>Viridiplantae</taxon>
        <taxon>Streptophyta</taxon>
        <taxon>Embryophyta</taxon>
        <taxon>Tracheophyta</taxon>
        <taxon>Spermatophyta</taxon>
        <taxon>Magnoliopsida</taxon>
        <taxon>eudicotyledons</taxon>
        <taxon>Gunneridae</taxon>
        <taxon>Pentapetalae</taxon>
        <taxon>asterids</taxon>
        <taxon>campanulids</taxon>
        <taxon>Apiales</taxon>
        <taxon>Apiaceae</taxon>
        <taxon>Apioideae</taxon>
        <taxon>apioid superclade</taxon>
        <taxon>Tordylieae</taxon>
        <taxon>Tordyliinae</taxon>
        <taxon>Heracleum</taxon>
    </lineage>
</organism>
<dbReference type="GO" id="GO:0005198">
    <property type="term" value="F:structural molecule activity"/>
    <property type="evidence" value="ECO:0007669"/>
    <property type="project" value="InterPro"/>
</dbReference>
<dbReference type="GO" id="GO:0017148">
    <property type="term" value="P:negative regulation of translation"/>
    <property type="evidence" value="ECO:0007669"/>
    <property type="project" value="UniProtKB-KW"/>
</dbReference>
<feature type="domain" description="Coatomer gamma subunit appendage Ig-like subdomain" evidence="2">
    <location>
        <begin position="302"/>
        <end position="421"/>
    </location>
</feature>
<dbReference type="Pfam" id="PF08752">
    <property type="entry name" value="COP-gamma_platf"/>
    <property type="match status" value="1"/>
</dbReference>
<dbReference type="GO" id="GO:0009306">
    <property type="term" value="P:protein secretion"/>
    <property type="evidence" value="ECO:0007669"/>
    <property type="project" value="TreeGrafter"/>
</dbReference>
<dbReference type="SUPFAM" id="SSF49348">
    <property type="entry name" value="Clathrin adaptor appendage domain"/>
    <property type="match status" value="1"/>
</dbReference>
<dbReference type="GO" id="GO:0005783">
    <property type="term" value="C:endoplasmic reticulum"/>
    <property type="evidence" value="ECO:0007669"/>
    <property type="project" value="TreeGrafter"/>
</dbReference>
<protein>
    <recommendedName>
        <fullName evidence="2">Coatomer gamma subunit appendage Ig-like subdomain domain-containing protein</fullName>
    </recommendedName>
</protein>
<dbReference type="InterPro" id="IPR001574">
    <property type="entry name" value="Ribosome_inactivat_prot"/>
</dbReference>
<dbReference type="GO" id="GO:0090729">
    <property type="term" value="F:toxin activity"/>
    <property type="evidence" value="ECO:0007669"/>
    <property type="project" value="UniProtKB-KW"/>
</dbReference>
<dbReference type="GO" id="GO:0006888">
    <property type="term" value="P:endoplasmic reticulum to Golgi vesicle-mediated transport"/>
    <property type="evidence" value="ECO:0007669"/>
    <property type="project" value="TreeGrafter"/>
</dbReference>
<keyword evidence="1" id="KW-0652">Protein synthesis inhibitor</keyword>
<dbReference type="GO" id="GO:0006886">
    <property type="term" value="P:intracellular protein transport"/>
    <property type="evidence" value="ECO:0007669"/>
    <property type="project" value="InterPro"/>
</dbReference>
<dbReference type="GO" id="GO:0006952">
    <property type="term" value="P:defense response"/>
    <property type="evidence" value="ECO:0007669"/>
    <property type="project" value="UniProtKB-KW"/>
</dbReference>
<dbReference type="SUPFAM" id="SSF56371">
    <property type="entry name" value="Ribosome inactivating proteins (RIP)"/>
    <property type="match status" value="1"/>
</dbReference>
<dbReference type="InterPro" id="IPR016138">
    <property type="entry name" value="Ribosome_inactivat_prot_sub1"/>
</dbReference>
<dbReference type="EMBL" id="JAUIZM010000002">
    <property type="protein sequence ID" value="KAK1396508.1"/>
    <property type="molecule type" value="Genomic_DNA"/>
</dbReference>
<accession>A0AAD8J4R1</accession>
<keyword evidence="1" id="KW-0611">Plant defense</keyword>
<dbReference type="InterPro" id="IPR037067">
    <property type="entry name" value="Coatomer_gsu_app_sf"/>
</dbReference>
<sequence length="629" mass="72586">MGVSEAFFGQKRLQKHKFQIIAPEIGSETLNDGDRLKQYFQSLRLMITTEVEVNDLKFRVLIHDEETIPPEQYVIFVPVNTKDEKDRFCILLRFTNLYLAGVLTSDSSCTVFRGKGNGGWGKEGYKKFEECMIMYGVQHTEMVNIEDSYSALQKLAGTTRACLRLGREQLMETFAFLSRSDWSDHCKVSLHLLYTTQFICEPLRIKVFGDWLCENLLANNEKGRYIPLLYLLLQYGWGASSECILRIKNEKKALYVFYDVDDEYPLSVEEIHKYYGILKNFRVDVELSRDPIDRTAMASKYILSFAEFASYGTHYKSSVIGELIRNSDNDYQVKVVKHVFERDIVLEYRYKHTNGGMWEDHLEIIVEYSDDHGNVSEIKNTFVPSFPQNQMFVGVKKPQGVIFAKFKSTLRFIDLEKLVDPSIEIEIVKDKVEMNLKDLYFYGTDYIQKLPKDFMKEWEDIGQNYERQNVYDFKMPSDNSSLSSFINIFKDVFGMHLCQTVVPEAVLVLPEVSPEAVPVLQEVVPEAIPEVISEDDELTACSLSGAYMGKDTVLVKVSINVTETDFITTEAMQMKLTHRCAHSSVGRYIHGTVVNWLQRNFKPCGWKEHCGGYHDLSEEDEPIVLLHEV</sequence>
<comment type="caution">
    <text evidence="3">The sequence shown here is derived from an EMBL/GenBank/DDBJ whole genome shotgun (WGS) entry which is preliminary data.</text>
</comment>
<gene>
    <name evidence="3" type="ORF">POM88_006371</name>
</gene>
<dbReference type="InterPro" id="IPR036041">
    <property type="entry name" value="Ribosome-inact_prot_sf"/>
</dbReference>
<proteinExistence type="inferred from homology"/>
<evidence type="ECO:0000259" key="2">
    <source>
        <dbReference type="Pfam" id="PF08752"/>
    </source>
</evidence>
<dbReference type="GO" id="GO:0005793">
    <property type="term" value="C:endoplasmic reticulum-Golgi intermediate compartment"/>
    <property type="evidence" value="ECO:0007669"/>
    <property type="project" value="TreeGrafter"/>
</dbReference>
<dbReference type="AlphaFoldDB" id="A0AAD8J4R1"/>
<evidence type="ECO:0000256" key="1">
    <source>
        <dbReference type="RuleBase" id="RU004915"/>
    </source>
</evidence>
<dbReference type="GO" id="GO:0030598">
    <property type="term" value="F:rRNA N-glycosylase activity"/>
    <property type="evidence" value="ECO:0007669"/>
    <property type="project" value="UniProtKB-EC"/>
</dbReference>
<dbReference type="GO" id="GO:0000139">
    <property type="term" value="C:Golgi membrane"/>
    <property type="evidence" value="ECO:0007669"/>
    <property type="project" value="TreeGrafter"/>
</dbReference>
<keyword evidence="4" id="KW-1185">Reference proteome</keyword>
<dbReference type="GO" id="GO:0006891">
    <property type="term" value="P:intra-Golgi vesicle-mediated transport"/>
    <property type="evidence" value="ECO:0007669"/>
    <property type="project" value="TreeGrafter"/>
</dbReference>
<dbReference type="PANTHER" id="PTHR10261">
    <property type="entry name" value="COATOMER SUBUNIT GAMMA"/>
    <property type="match status" value="1"/>
</dbReference>
<dbReference type="Proteomes" id="UP001237642">
    <property type="component" value="Unassembled WGS sequence"/>
</dbReference>
<dbReference type="InterPro" id="IPR012295">
    <property type="entry name" value="TBP_dom_sf"/>
</dbReference>
<evidence type="ECO:0000313" key="4">
    <source>
        <dbReference type="Proteomes" id="UP001237642"/>
    </source>
</evidence>
<comment type="catalytic activity">
    <reaction evidence="1">
        <text>Endohydrolysis of the N-glycosidic bond at one specific adenosine on the 28S rRNA.</text>
        <dbReference type="EC" id="3.2.2.22"/>
    </reaction>
</comment>
<keyword evidence="1" id="KW-0378">Hydrolase</keyword>
<dbReference type="InterPro" id="IPR017106">
    <property type="entry name" value="Coatomer_gsu"/>
</dbReference>
<dbReference type="GO" id="GO:0030126">
    <property type="term" value="C:COPI vesicle coat"/>
    <property type="evidence" value="ECO:0007669"/>
    <property type="project" value="InterPro"/>
</dbReference>
<evidence type="ECO:0000313" key="3">
    <source>
        <dbReference type="EMBL" id="KAK1396508.1"/>
    </source>
</evidence>
<reference evidence="3" key="1">
    <citation type="submission" date="2023-02" db="EMBL/GenBank/DDBJ databases">
        <title>Genome of toxic invasive species Heracleum sosnowskyi carries increased number of genes despite the absence of recent whole-genome duplications.</title>
        <authorList>
            <person name="Schelkunov M."/>
            <person name="Shtratnikova V."/>
            <person name="Makarenko M."/>
            <person name="Klepikova A."/>
            <person name="Omelchenko D."/>
            <person name="Novikova G."/>
            <person name="Obukhova E."/>
            <person name="Bogdanov V."/>
            <person name="Penin A."/>
            <person name="Logacheva M."/>
        </authorList>
    </citation>
    <scope>NUCLEOTIDE SEQUENCE</scope>
    <source>
        <strain evidence="3">Hsosn_3</strain>
        <tissue evidence="3">Leaf</tissue>
    </source>
</reference>
<name>A0AAD8J4R1_9APIA</name>
<dbReference type="PANTHER" id="PTHR10261:SF0">
    <property type="entry name" value="COATOMER SUBUNIT GAMMA-2"/>
    <property type="match status" value="1"/>
</dbReference>